<accession>A0A9P7Z5T8</accession>
<dbReference type="EMBL" id="MU253847">
    <property type="protein sequence ID" value="KAG9245435.1"/>
    <property type="molecule type" value="Genomic_DNA"/>
</dbReference>
<reference evidence="2" key="1">
    <citation type="journal article" date="2021" name="IMA Fungus">
        <title>Genomic characterization of three marine fungi, including Emericellopsis atlantica sp. nov. with signatures of a generalist lifestyle and marine biomass degradation.</title>
        <authorList>
            <person name="Hagestad O.C."/>
            <person name="Hou L."/>
            <person name="Andersen J.H."/>
            <person name="Hansen E.H."/>
            <person name="Altermark B."/>
            <person name="Li C."/>
            <person name="Kuhnert E."/>
            <person name="Cox R.J."/>
            <person name="Crous P.W."/>
            <person name="Spatafora J.W."/>
            <person name="Lail K."/>
            <person name="Amirebrahimi M."/>
            <person name="Lipzen A."/>
            <person name="Pangilinan J."/>
            <person name="Andreopoulos W."/>
            <person name="Hayes R.D."/>
            <person name="Ng V."/>
            <person name="Grigoriev I.V."/>
            <person name="Jackson S.A."/>
            <person name="Sutton T.D.S."/>
            <person name="Dobson A.D.W."/>
            <person name="Rama T."/>
        </authorList>
    </citation>
    <scope>NUCLEOTIDE SEQUENCE</scope>
    <source>
        <strain evidence="2">TRa3180A</strain>
    </source>
</reference>
<feature type="region of interest" description="Disordered" evidence="1">
    <location>
        <begin position="108"/>
        <end position="139"/>
    </location>
</feature>
<feature type="region of interest" description="Disordered" evidence="1">
    <location>
        <begin position="182"/>
        <end position="234"/>
    </location>
</feature>
<dbReference type="OrthoDB" id="3563077at2759"/>
<evidence type="ECO:0000256" key="1">
    <source>
        <dbReference type="SAM" id="MobiDB-lite"/>
    </source>
</evidence>
<dbReference type="Proteomes" id="UP000887226">
    <property type="component" value="Unassembled WGS sequence"/>
</dbReference>
<protein>
    <submittedName>
        <fullName evidence="2">Uncharacterized protein</fullName>
    </submittedName>
</protein>
<name>A0A9P7Z5T8_9HELO</name>
<feature type="compositionally biased region" description="Low complexity" evidence="1">
    <location>
        <begin position="182"/>
        <end position="199"/>
    </location>
</feature>
<sequence length="266" mass="29376">MASSKFLLSNLRTEFGTPAVGDWVTSRQADMEDGAEARIRPREELDRQSLHMRMMDLTNQWLDNDDSDDAGAGIRPKALPVMSILGELNRTRLYDIFATSELAFEPHGVPSASHKPNSRPSPILQATGRSDPPARCRQYHSDRVSRSCALLLKLSDSGNDGWTEENMAELEGELGLALGEQKVESSSVGTPSSPSPRSVEAPQNEIRGRGRSETTGSRPEELQDASRYGTAQRIKEWKRRKTEVVEAGGVAMQEQQELAAQREELG</sequence>
<gene>
    <name evidence="2" type="ORF">BJ878DRAFT_541275</name>
</gene>
<evidence type="ECO:0000313" key="2">
    <source>
        <dbReference type="EMBL" id="KAG9245435.1"/>
    </source>
</evidence>
<proteinExistence type="predicted"/>
<comment type="caution">
    <text evidence="2">The sequence shown here is derived from an EMBL/GenBank/DDBJ whole genome shotgun (WGS) entry which is preliminary data.</text>
</comment>
<keyword evidence="3" id="KW-1185">Reference proteome</keyword>
<dbReference type="AlphaFoldDB" id="A0A9P7Z5T8"/>
<evidence type="ECO:0000313" key="3">
    <source>
        <dbReference type="Proteomes" id="UP000887226"/>
    </source>
</evidence>
<organism evidence="2 3">
    <name type="scientific">Calycina marina</name>
    <dbReference type="NCBI Taxonomy" id="1763456"/>
    <lineage>
        <taxon>Eukaryota</taxon>
        <taxon>Fungi</taxon>
        <taxon>Dikarya</taxon>
        <taxon>Ascomycota</taxon>
        <taxon>Pezizomycotina</taxon>
        <taxon>Leotiomycetes</taxon>
        <taxon>Helotiales</taxon>
        <taxon>Pezizellaceae</taxon>
        <taxon>Calycina</taxon>
    </lineage>
</organism>